<evidence type="ECO:0000313" key="4">
    <source>
        <dbReference type="WBParaSite" id="maker-uti_cns_0047515-snap-gene-0.4-mRNA-1"/>
    </source>
</evidence>
<dbReference type="InterPro" id="IPR000157">
    <property type="entry name" value="TIR_dom"/>
</dbReference>
<dbReference type="WBParaSite" id="maker-uti_cns_0047515-snap-gene-0.4-mRNA-1">
    <property type="protein sequence ID" value="maker-uti_cns_0047515-snap-gene-0.4-mRNA-1"/>
    <property type="gene ID" value="maker-uti_cns_0047515-snap-gene-0.4"/>
</dbReference>
<feature type="compositionally biased region" description="Pro residues" evidence="1">
    <location>
        <begin position="21"/>
        <end position="30"/>
    </location>
</feature>
<dbReference type="InterPro" id="IPR035897">
    <property type="entry name" value="Toll_tir_struct_dom_sf"/>
</dbReference>
<organism evidence="3 4">
    <name type="scientific">Macrostomum lignano</name>
    <dbReference type="NCBI Taxonomy" id="282301"/>
    <lineage>
        <taxon>Eukaryota</taxon>
        <taxon>Metazoa</taxon>
        <taxon>Spiralia</taxon>
        <taxon>Lophotrochozoa</taxon>
        <taxon>Platyhelminthes</taxon>
        <taxon>Rhabditophora</taxon>
        <taxon>Macrostomorpha</taxon>
        <taxon>Macrostomida</taxon>
        <taxon>Macrostomidae</taxon>
        <taxon>Macrostomum</taxon>
    </lineage>
</organism>
<dbReference type="GO" id="GO:0007165">
    <property type="term" value="P:signal transduction"/>
    <property type="evidence" value="ECO:0007669"/>
    <property type="project" value="InterPro"/>
</dbReference>
<protein>
    <submittedName>
        <fullName evidence="4">TIR domain-containing protein</fullName>
    </submittedName>
</protein>
<evidence type="ECO:0000259" key="2">
    <source>
        <dbReference type="Pfam" id="PF13676"/>
    </source>
</evidence>
<dbReference type="Gene3D" id="3.40.50.10140">
    <property type="entry name" value="Toll/interleukin-1 receptor homology (TIR) domain"/>
    <property type="match status" value="1"/>
</dbReference>
<dbReference type="AlphaFoldDB" id="A0A1I8JH07"/>
<evidence type="ECO:0000313" key="3">
    <source>
        <dbReference type="Proteomes" id="UP000095280"/>
    </source>
</evidence>
<feature type="region of interest" description="Disordered" evidence="1">
    <location>
        <begin position="1"/>
        <end position="33"/>
    </location>
</feature>
<feature type="region of interest" description="Disordered" evidence="1">
    <location>
        <begin position="210"/>
        <end position="241"/>
    </location>
</feature>
<feature type="region of interest" description="Disordered" evidence="1">
    <location>
        <begin position="316"/>
        <end position="345"/>
    </location>
</feature>
<evidence type="ECO:0000256" key="1">
    <source>
        <dbReference type="SAM" id="MobiDB-lite"/>
    </source>
</evidence>
<accession>A0A1I8JH07</accession>
<dbReference type="Proteomes" id="UP000095280">
    <property type="component" value="Unplaced"/>
</dbReference>
<name>A0A1I8JH07_9PLAT</name>
<proteinExistence type="predicted"/>
<dbReference type="SUPFAM" id="SSF52200">
    <property type="entry name" value="Toll/Interleukin receptor TIR domain"/>
    <property type="match status" value="1"/>
</dbReference>
<reference evidence="4" key="1">
    <citation type="submission" date="2016-11" db="UniProtKB">
        <authorList>
            <consortium name="WormBaseParasite"/>
        </authorList>
    </citation>
    <scope>IDENTIFICATION</scope>
</reference>
<sequence>TAAAASPSLAPVLLPSARQPPQTPLPPAAPYRPHSSLAVASSSNLAGTAAGGKRHLEQLLGDADLLQGRHSGRSAAKDMLISYVRAEAAHVAVVLKEKLTALGCSVFLDVDEIALGSDWQDALNDAVAATEVFIPLVTPRYGATQWTNREVKLADVLGKEILPINFISDWPPRCLAIQFATTQFVPWSGAYDIESANINDEAGRVAEEIRRQFDANKRRPPESKSDERGSAMGPPSFKRKPTCLSIMSRKSIKFRQSNYHADDFAKADQLHSALVNRNFKVSVFAISCSVRCSADVGGGSQEAAAAGTSDAAVAAAPAAASGAGGGDSAGSQGSSIGMRRECQYR</sequence>
<feature type="compositionally biased region" description="Basic and acidic residues" evidence="1">
    <location>
        <begin position="210"/>
        <end position="229"/>
    </location>
</feature>
<feature type="domain" description="TIR" evidence="2">
    <location>
        <begin position="81"/>
        <end position="188"/>
    </location>
</feature>
<dbReference type="Pfam" id="PF13676">
    <property type="entry name" value="TIR_2"/>
    <property type="match status" value="1"/>
</dbReference>
<keyword evidence="3" id="KW-1185">Reference proteome</keyword>
<feature type="compositionally biased region" description="Low complexity" evidence="1">
    <location>
        <begin position="1"/>
        <end position="20"/>
    </location>
</feature>